<name>A0AAE0YUK7_9GAST</name>
<evidence type="ECO:0000313" key="3">
    <source>
        <dbReference type="EMBL" id="KAK3757312.1"/>
    </source>
</evidence>
<sequence length="423" mass="48325">MVCLRYDKNPDKLVTFTAKNLLNNEHIVDSRSTVDGGATVQQPEDMQPSQYFSLFRTEEWWQYLVMETNRSNAGHGYSKKQCLLGLLEDLQAPLLVADWKTGQAPSHADTSEPRVQMCQHGMEPYRDVSINESKVKFKVWLGFFFCQYLPAKPIKWGIKIWALSESTTGYMSKVVKDLVAPYHHTGMPVYMDNFYTGVPLLREMAILVIGGCGTVCALTNFHDLQRTRTINQRSGQQQQQQWCKCRFCDTEHLLERRTCIPTYTQVYDLLDLSDSDVSDWIPESDEELDLDLQLQDEADPPENSQQSDVPGPSPNRGAANHDGGPKTPVPRFLPERSPGLNLPECQTRQDLQKACGTMIVNRKGFPISLKDVKQWASKAKRGDMRWERDEDLLYVQWNDNKPVTLLSTFHDANTTDVAERRRG</sequence>
<evidence type="ECO:0000313" key="4">
    <source>
        <dbReference type="Proteomes" id="UP001283361"/>
    </source>
</evidence>
<organism evidence="3 4">
    <name type="scientific">Elysia crispata</name>
    <name type="common">lettuce slug</name>
    <dbReference type="NCBI Taxonomy" id="231223"/>
    <lineage>
        <taxon>Eukaryota</taxon>
        <taxon>Metazoa</taxon>
        <taxon>Spiralia</taxon>
        <taxon>Lophotrochozoa</taxon>
        <taxon>Mollusca</taxon>
        <taxon>Gastropoda</taxon>
        <taxon>Heterobranchia</taxon>
        <taxon>Euthyneura</taxon>
        <taxon>Panpulmonata</taxon>
        <taxon>Sacoglossa</taxon>
        <taxon>Placobranchoidea</taxon>
        <taxon>Plakobranchidae</taxon>
        <taxon>Elysia</taxon>
    </lineage>
</organism>
<reference evidence="3" key="1">
    <citation type="journal article" date="2023" name="G3 (Bethesda)">
        <title>A reference genome for the long-term kleptoplast-retaining sea slug Elysia crispata morphotype clarki.</title>
        <authorList>
            <person name="Eastman K.E."/>
            <person name="Pendleton A.L."/>
            <person name="Shaikh M.A."/>
            <person name="Suttiyut T."/>
            <person name="Ogas R."/>
            <person name="Tomko P."/>
            <person name="Gavelis G."/>
            <person name="Widhalm J.R."/>
            <person name="Wisecaver J.H."/>
        </authorList>
    </citation>
    <scope>NUCLEOTIDE SEQUENCE</scope>
    <source>
        <strain evidence="3">ECLA1</strain>
    </source>
</reference>
<dbReference type="AlphaFoldDB" id="A0AAE0YUK7"/>
<accession>A0AAE0YUK7</accession>
<dbReference type="Proteomes" id="UP001283361">
    <property type="component" value="Unassembled WGS sequence"/>
</dbReference>
<dbReference type="InterPro" id="IPR029526">
    <property type="entry name" value="PGBD"/>
</dbReference>
<evidence type="ECO:0000256" key="1">
    <source>
        <dbReference type="SAM" id="MobiDB-lite"/>
    </source>
</evidence>
<feature type="domain" description="PiggyBac transposable element-derived protein" evidence="2">
    <location>
        <begin position="118"/>
        <end position="173"/>
    </location>
</feature>
<dbReference type="Pfam" id="PF13843">
    <property type="entry name" value="DDE_Tnp_1_7"/>
    <property type="match status" value="1"/>
</dbReference>
<dbReference type="PANTHER" id="PTHR46599:SF3">
    <property type="entry name" value="PIGGYBAC TRANSPOSABLE ELEMENT-DERIVED PROTEIN 4"/>
    <property type="match status" value="1"/>
</dbReference>
<proteinExistence type="predicted"/>
<feature type="region of interest" description="Disordered" evidence="1">
    <location>
        <begin position="297"/>
        <end position="343"/>
    </location>
</feature>
<gene>
    <name evidence="3" type="ORF">RRG08_066208</name>
</gene>
<keyword evidence="4" id="KW-1185">Reference proteome</keyword>
<dbReference type="EMBL" id="JAWDGP010005392">
    <property type="protein sequence ID" value="KAK3757312.1"/>
    <property type="molecule type" value="Genomic_DNA"/>
</dbReference>
<evidence type="ECO:0000259" key="2">
    <source>
        <dbReference type="Pfam" id="PF13843"/>
    </source>
</evidence>
<comment type="caution">
    <text evidence="3">The sequence shown here is derived from an EMBL/GenBank/DDBJ whole genome shotgun (WGS) entry which is preliminary data.</text>
</comment>
<dbReference type="PANTHER" id="PTHR46599">
    <property type="entry name" value="PIGGYBAC TRANSPOSABLE ELEMENT-DERIVED PROTEIN 4"/>
    <property type="match status" value="1"/>
</dbReference>
<protein>
    <recommendedName>
        <fullName evidence="2">PiggyBac transposable element-derived protein domain-containing protein</fullName>
    </recommendedName>
</protein>